<dbReference type="AlphaFoldDB" id="L9XLF3"/>
<reference evidence="1 2" key="1">
    <citation type="journal article" date="2014" name="PLoS Genet.">
        <title>Phylogenetically driven sequencing of extremely halophilic archaea reveals strategies for static and dynamic osmo-response.</title>
        <authorList>
            <person name="Becker E.A."/>
            <person name="Seitzer P.M."/>
            <person name="Tritt A."/>
            <person name="Larsen D."/>
            <person name="Krusor M."/>
            <person name="Yao A.I."/>
            <person name="Wu D."/>
            <person name="Madern D."/>
            <person name="Eisen J.A."/>
            <person name="Darling A.E."/>
            <person name="Facciotti M.T."/>
        </authorList>
    </citation>
    <scope>NUCLEOTIDE SEQUENCE [LARGE SCALE GENOMIC DNA]</scope>
    <source>
        <strain evidence="1 2">SP2</strain>
    </source>
</reference>
<dbReference type="EMBL" id="AOIC01000124">
    <property type="protein sequence ID" value="ELY62555.1"/>
    <property type="molecule type" value="Genomic_DNA"/>
</dbReference>
<evidence type="ECO:0000313" key="1">
    <source>
        <dbReference type="EMBL" id="ELY62555.1"/>
    </source>
</evidence>
<protein>
    <submittedName>
        <fullName evidence="1">UspA domain-containing protein</fullName>
    </submittedName>
</protein>
<organism evidence="1 2">
    <name type="scientific">Natronobacterium gregoryi (strain ATCC 43098 / DSM 3393 / CCM 3738 / CIP 104747 / IAM 13177 / JCM 8860 / NBRC 102187 / NCIMB 2189 / SP2)</name>
    <dbReference type="NCBI Taxonomy" id="797304"/>
    <lineage>
        <taxon>Archaea</taxon>
        <taxon>Methanobacteriati</taxon>
        <taxon>Methanobacteriota</taxon>
        <taxon>Stenosarchaea group</taxon>
        <taxon>Halobacteria</taxon>
        <taxon>Halobacteriales</taxon>
        <taxon>Natrialbaceae</taxon>
        <taxon>Natronobacterium</taxon>
    </lineage>
</organism>
<dbReference type="Proteomes" id="UP000011613">
    <property type="component" value="Unassembled WGS sequence"/>
</dbReference>
<comment type="caution">
    <text evidence="1">The sequence shown here is derived from an EMBL/GenBank/DDBJ whole genome shotgun (WGS) entry which is preliminary data.</text>
</comment>
<accession>L9XLF3</accession>
<evidence type="ECO:0000313" key="2">
    <source>
        <dbReference type="Proteomes" id="UP000011613"/>
    </source>
</evidence>
<name>L9XLF3_NATGS</name>
<gene>
    <name evidence="1" type="ORF">C490_17746</name>
</gene>
<proteinExistence type="predicted"/>
<sequence length="39" mass="4520">MYEPMIGSDEWDSAVEEATEQLFDELEAVAAEYDRVGHW</sequence>